<feature type="non-terminal residue" evidence="9">
    <location>
        <position position="1"/>
    </location>
</feature>
<dbReference type="InterPro" id="IPR017907">
    <property type="entry name" value="Znf_RING_CS"/>
</dbReference>
<evidence type="ECO:0000256" key="5">
    <source>
        <dbReference type="ARBA" id="ARBA00022859"/>
    </source>
</evidence>
<dbReference type="Proteomes" id="UP000308365">
    <property type="component" value="Unassembled WGS sequence"/>
</dbReference>
<dbReference type="InterPro" id="IPR013083">
    <property type="entry name" value="Znf_RING/FYVE/PHD"/>
</dbReference>
<evidence type="ECO:0000259" key="8">
    <source>
        <dbReference type="PROSITE" id="PS50188"/>
    </source>
</evidence>
<evidence type="ECO:0000256" key="2">
    <source>
        <dbReference type="ARBA" id="ARBA00022723"/>
    </source>
</evidence>
<dbReference type="InterPro" id="IPR001870">
    <property type="entry name" value="B30.2/SPRY"/>
</dbReference>
<organism evidence="9 10">
    <name type="scientific">Monodon monoceros</name>
    <name type="common">Narwhal</name>
    <name type="synonym">Ceratodon monodon</name>
    <dbReference type="NCBI Taxonomy" id="40151"/>
    <lineage>
        <taxon>Eukaryota</taxon>
        <taxon>Metazoa</taxon>
        <taxon>Chordata</taxon>
        <taxon>Craniata</taxon>
        <taxon>Vertebrata</taxon>
        <taxon>Euteleostomi</taxon>
        <taxon>Mammalia</taxon>
        <taxon>Eutheria</taxon>
        <taxon>Laurasiatheria</taxon>
        <taxon>Artiodactyla</taxon>
        <taxon>Whippomorpha</taxon>
        <taxon>Cetacea</taxon>
        <taxon>Odontoceti</taxon>
        <taxon>Monodontidae</taxon>
        <taxon>Monodon</taxon>
    </lineage>
</organism>
<dbReference type="InterPro" id="IPR013320">
    <property type="entry name" value="ConA-like_dom_sf"/>
</dbReference>
<dbReference type="SMART" id="SM00184">
    <property type="entry name" value="RING"/>
    <property type="match status" value="1"/>
</dbReference>
<accession>A0A4V5P702</accession>
<keyword evidence="4" id="KW-0862">Zinc</keyword>
<comment type="caution">
    <text evidence="9">The sequence shown here is derived from an EMBL/GenBank/DDBJ whole genome shotgun (WGS) entry which is preliminary data.</text>
</comment>
<name>A0A4V5P702_MONMO</name>
<dbReference type="GO" id="GO:0045087">
    <property type="term" value="P:innate immune response"/>
    <property type="evidence" value="ECO:0007669"/>
    <property type="project" value="UniProtKB-KW"/>
</dbReference>
<dbReference type="InterPro" id="IPR001841">
    <property type="entry name" value="Znf_RING"/>
</dbReference>
<dbReference type="PRINTS" id="PR01407">
    <property type="entry name" value="BUTYPHLNCDUF"/>
</dbReference>
<dbReference type="SUPFAM" id="SSF57850">
    <property type="entry name" value="RING/U-box"/>
    <property type="match status" value="1"/>
</dbReference>
<dbReference type="PROSITE" id="PS50089">
    <property type="entry name" value="ZF_RING_2"/>
    <property type="match status" value="1"/>
</dbReference>
<evidence type="ECO:0008006" key="11">
    <source>
        <dbReference type="Google" id="ProtNLM"/>
    </source>
</evidence>
<keyword evidence="1" id="KW-0399">Innate immunity</keyword>
<keyword evidence="5" id="KW-0391">Immunity</keyword>
<dbReference type="PANTHER" id="PTHR25465">
    <property type="entry name" value="B-BOX DOMAIN CONTAINING"/>
    <property type="match status" value="1"/>
</dbReference>
<dbReference type="GO" id="GO:0005737">
    <property type="term" value="C:cytoplasm"/>
    <property type="evidence" value="ECO:0007669"/>
    <property type="project" value="TreeGrafter"/>
</dbReference>
<proteinExistence type="predicted"/>
<evidence type="ECO:0000256" key="1">
    <source>
        <dbReference type="ARBA" id="ARBA00022588"/>
    </source>
</evidence>
<dbReference type="Gene3D" id="3.30.40.10">
    <property type="entry name" value="Zinc/RING finger domain, C3HC4 (zinc finger)"/>
    <property type="match status" value="1"/>
</dbReference>
<dbReference type="GO" id="GO:0045088">
    <property type="term" value="P:regulation of innate immune response"/>
    <property type="evidence" value="ECO:0007669"/>
    <property type="project" value="TreeGrafter"/>
</dbReference>
<evidence type="ECO:0000256" key="3">
    <source>
        <dbReference type="ARBA" id="ARBA00022771"/>
    </source>
</evidence>
<dbReference type="AlphaFoldDB" id="A0A4V5P702"/>
<dbReference type="InterPro" id="IPR003877">
    <property type="entry name" value="SPRY_dom"/>
</dbReference>
<dbReference type="SUPFAM" id="SSF49899">
    <property type="entry name" value="Concanavalin A-like lectins/glucanases"/>
    <property type="match status" value="1"/>
</dbReference>
<evidence type="ECO:0000256" key="6">
    <source>
        <dbReference type="PROSITE-ProRule" id="PRU00175"/>
    </source>
</evidence>
<dbReference type="GO" id="GO:0008270">
    <property type="term" value="F:zinc ion binding"/>
    <property type="evidence" value="ECO:0007669"/>
    <property type="project" value="UniProtKB-KW"/>
</dbReference>
<dbReference type="PROSITE" id="PS00518">
    <property type="entry name" value="ZF_RING_1"/>
    <property type="match status" value="1"/>
</dbReference>
<dbReference type="EMBL" id="RWIC01001002">
    <property type="protein sequence ID" value="TKC38390.1"/>
    <property type="molecule type" value="Genomic_DNA"/>
</dbReference>
<sequence>DDLGCIICHELLARPATLSCGHSFCHNCLMGLWGAGRHGSCPTCREGAERKNTMLQDLEDKYSRKARELEGPNPAPGPPRRTAPRSCRLLPQIPASLTPLGWGLAELVERLIDTVRSLQSQRHLPESEPDNEMSILAVRHLHDLEEIQEKLQENFMWKEALEEQTKGVINPTFDLGSLSCSLEPYPWSHERFASCQALCSQALSSGQQYWEVDTQRCSHWAVGVASQGMRRDQILGRTRDSWCVEWKGTSQLSAWDMVKKTVLGSNRPSVVGIWLDLEEGKLAFYSVADQVKLLCECPVSVAFPLHPASGCMAYSLEAL</sequence>
<dbReference type="Pfam" id="PF13920">
    <property type="entry name" value="zf-C3HC4_3"/>
    <property type="match status" value="1"/>
</dbReference>
<dbReference type="GO" id="GO:0004842">
    <property type="term" value="F:ubiquitin-protein transferase activity"/>
    <property type="evidence" value="ECO:0007669"/>
    <property type="project" value="TreeGrafter"/>
</dbReference>
<dbReference type="InterPro" id="IPR043136">
    <property type="entry name" value="B30.2/SPRY_sf"/>
</dbReference>
<keyword evidence="3 6" id="KW-0863">Zinc-finger</keyword>
<dbReference type="PROSITE" id="PS50188">
    <property type="entry name" value="B302_SPRY"/>
    <property type="match status" value="1"/>
</dbReference>
<evidence type="ECO:0000313" key="9">
    <source>
        <dbReference type="EMBL" id="TKC38390.1"/>
    </source>
</evidence>
<keyword evidence="2" id="KW-0479">Metal-binding</keyword>
<dbReference type="Gene3D" id="2.60.120.920">
    <property type="match status" value="1"/>
</dbReference>
<protein>
    <recommendedName>
        <fullName evidence="11">RING-type domain-containing protein</fullName>
    </recommendedName>
</protein>
<evidence type="ECO:0000259" key="7">
    <source>
        <dbReference type="PROSITE" id="PS50089"/>
    </source>
</evidence>
<dbReference type="InterPro" id="IPR051051">
    <property type="entry name" value="E3_ubiq-ligase_TRIM/RNF"/>
</dbReference>
<evidence type="ECO:0000256" key="4">
    <source>
        <dbReference type="ARBA" id="ARBA00022833"/>
    </source>
</evidence>
<reference evidence="10" key="1">
    <citation type="journal article" date="2019" name="IScience">
        <title>Narwhal Genome Reveals Long-Term Low Genetic Diversity despite Current Large Abundance Size.</title>
        <authorList>
            <person name="Westbury M.V."/>
            <person name="Petersen B."/>
            <person name="Garde E."/>
            <person name="Heide-Jorgensen M.P."/>
            <person name="Lorenzen E.D."/>
        </authorList>
    </citation>
    <scope>NUCLEOTIDE SEQUENCE [LARGE SCALE GENOMIC DNA]</scope>
</reference>
<gene>
    <name evidence="9" type="ORF">EI555_013660</name>
</gene>
<evidence type="ECO:0000313" key="10">
    <source>
        <dbReference type="Proteomes" id="UP000308365"/>
    </source>
</evidence>
<dbReference type="PANTHER" id="PTHR25465:SF41">
    <property type="entry name" value="E3 UBIQUITIN-PROTEIN LIGASE RNF135"/>
    <property type="match status" value="1"/>
</dbReference>
<dbReference type="GO" id="GO:0043021">
    <property type="term" value="F:ribonucleoprotein complex binding"/>
    <property type="evidence" value="ECO:0007669"/>
    <property type="project" value="TreeGrafter"/>
</dbReference>
<feature type="domain" description="RING-type" evidence="7">
    <location>
        <begin position="5"/>
        <end position="45"/>
    </location>
</feature>
<dbReference type="Pfam" id="PF00622">
    <property type="entry name" value="SPRY"/>
    <property type="match status" value="1"/>
</dbReference>
<dbReference type="FunFam" id="2.60.120.920:FF:000059">
    <property type="entry name" value="E3 ubiquitin-protein ligase RNF135"/>
    <property type="match status" value="1"/>
</dbReference>
<dbReference type="InterPro" id="IPR003879">
    <property type="entry name" value="Butyrophylin_SPRY"/>
</dbReference>
<feature type="domain" description="B30.2/SPRY" evidence="8">
    <location>
        <begin position="134"/>
        <end position="319"/>
    </location>
</feature>
<dbReference type="SMART" id="SM00449">
    <property type="entry name" value="SPRY"/>
    <property type="match status" value="1"/>
</dbReference>